<evidence type="ECO:0000313" key="1">
    <source>
        <dbReference type="EMBL" id="SFR65640.1"/>
    </source>
</evidence>
<dbReference type="RefSeq" id="WP_092012238.1">
    <property type="nucleotide sequence ID" value="NZ_FOYW01000001.1"/>
</dbReference>
<protein>
    <submittedName>
        <fullName evidence="1">Uncharacterized protein</fullName>
    </submittedName>
</protein>
<dbReference type="EMBL" id="FOYW01000001">
    <property type="protein sequence ID" value="SFR65640.1"/>
    <property type="molecule type" value="Genomic_DNA"/>
</dbReference>
<dbReference type="AlphaFoldDB" id="A0A1I6IH41"/>
<proteinExistence type="predicted"/>
<evidence type="ECO:0000313" key="2">
    <source>
        <dbReference type="Proteomes" id="UP000198644"/>
    </source>
</evidence>
<dbReference type="Proteomes" id="UP000198644">
    <property type="component" value="Unassembled WGS sequence"/>
</dbReference>
<reference evidence="2" key="1">
    <citation type="submission" date="2016-10" db="EMBL/GenBank/DDBJ databases">
        <authorList>
            <person name="Varghese N."/>
            <person name="Submissions S."/>
        </authorList>
    </citation>
    <scope>NUCLEOTIDE SEQUENCE [LARGE SCALE GENOMIC DNA]</scope>
    <source>
        <strain evidence="2">CGMCC 1.9167</strain>
    </source>
</reference>
<sequence>MFEKDPVSIDGPLGNTFLFTRHFKHNNPFASQPIAFVHHRVYPKQSLEALVRYAGADPFNYRLYDIWQMVFQKPWACPRNTNQQFNDLVGKIHGDELFVYLTESDSDGNPYAGE</sequence>
<accession>A0A1I6IH41</accession>
<dbReference type="STRING" id="650891.SAMN05216203_2242"/>
<name>A0A1I6IH41_9GAMM</name>
<organism evidence="1 2">
    <name type="scientific">Marinobacter daqiaonensis</name>
    <dbReference type="NCBI Taxonomy" id="650891"/>
    <lineage>
        <taxon>Bacteria</taxon>
        <taxon>Pseudomonadati</taxon>
        <taxon>Pseudomonadota</taxon>
        <taxon>Gammaproteobacteria</taxon>
        <taxon>Pseudomonadales</taxon>
        <taxon>Marinobacteraceae</taxon>
        <taxon>Marinobacter</taxon>
    </lineage>
</organism>
<keyword evidence="2" id="KW-1185">Reference proteome</keyword>
<dbReference type="OrthoDB" id="6386629at2"/>
<gene>
    <name evidence="1" type="ORF">SAMN05216203_2242</name>
</gene>